<reference evidence="9 10" key="1">
    <citation type="journal article" date="2016" name="Int. J. Syst. Evol. Microbiol.">
        <title>Ensifer glycinis sp. nov., an novel rhizobial species associated with Glycine spp.</title>
        <authorList>
            <person name="Yan H."/>
            <person name="Yan J."/>
            <person name="Sui X.H."/>
            <person name="Wang E.T."/>
            <person name="Chen W.X."/>
            <person name="Zhang X.X."/>
            <person name="Chen W.F."/>
        </authorList>
    </citation>
    <scope>NUCLEOTIDE SEQUENCE [LARGE SCALE GENOMIC DNA]</scope>
    <source>
        <strain evidence="9 10">CCBAU 23380</strain>
    </source>
</reference>
<feature type="transmembrane region" description="Helical" evidence="7">
    <location>
        <begin position="313"/>
        <end position="343"/>
    </location>
</feature>
<keyword evidence="5 7" id="KW-1133">Transmembrane helix</keyword>
<dbReference type="OrthoDB" id="7374726at2"/>
<sequence>MTIAIFTGSLIGAIALGVPIAFALLICAVALMLLQGNIDTTILSQKIIEGADSFPLLAIPFFMLAGELMNAGGISKRIVTFALTFVGHLRGGLGFVAIFASVLMAAISGSAAADAAAIGALLIPMMRRAGYDVPRSAGLIAAGGVIAPVIPPSIGLIVFGVIANVSIGKLFLAGIVPGLMMGLSLLLAWVWVARRDKAKILPRQDWNARLRAGIDGIWALVMPAGIIGGLKFGIFTPTEAGVVACVYAFAVGAFVYRELPLRQLHPILVAAAKSTAVIVFLIATALISAWLITLSELPSQVEAMLSPFMDNKILLMAVIMVIVVIVGTALDFAPTLMILTPVLMPVIKQAGIDPVYFGVLFIMNNAIGLITPPVGIVLNVMCRVANISMGDLMKGLWPFLWAELIVLFLLVLFPDLVMVPLDRLTRR</sequence>
<accession>A0A178XNE3</accession>
<comment type="similarity">
    <text evidence="7">Belongs to the TRAP transporter large permease family.</text>
</comment>
<keyword evidence="2" id="KW-1003">Cell membrane</keyword>
<dbReference type="NCBIfam" id="TIGR00786">
    <property type="entry name" value="dctM"/>
    <property type="match status" value="1"/>
</dbReference>
<dbReference type="GO" id="GO:0005886">
    <property type="term" value="C:plasma membrane"/>
    <property type="evidence" value="ECO:0007669"/>
    <property type="project" value="UniProtKB-SubCell"/>
</dbReference>
<feature type="transmembrane region" description="Helical" evidence="7">
    <location>
        <begin position="137"/>
        <end position="164"/>
    </location>
</feature>
<feature type="transmembrane region" description="Helical" evidence="7">
    <location>
        <begin position="355"/>
        <end position="378"/>
    </location>
</feature>
<feature type="transmembrane region" description="Helical" evidence="7">
    <location>
        <begin position="95"/>
        <end position="125"/>
    </location>
</feature>
<comment type="function">
    <text evidence="7">Part of the tripartite ATP-independent periplasmic (TRAP) transport system.</text>
</comment>
<keyword evidence="10" id="KW-1185">Reference proteome</keyword>
<dbReference type="PANTHER" id="PTHR33362:SF4">
    <property type="entry name" value="2,3-DIKETO-L-GULONATE TRAP TRANSPORTER LARGE PERMEASE PROTEIN YIAN"/>
    <property type="match status" value="1"/>
</dbReference>
<protein>
    <recommendedName>
        <fullName evidence="7">TRAP transporter large permease protein</fullName>
    </recommendedName>
</protein>
<evidence type="ECO:0000256" key="5">
    <source>
        <dbReference type="ARBA" id="ARBA00022989"/>
    </source>
</evidence>
<dbReference type="AlphaFoldDB" id="A0A178XNE3"/>
<dbReference type="Proteomes" id="UP000094025">
    <property type="component" value="Unassembled WGS sequence"/>
</dbReference>
<evidence type="ECO:0000256" key="4">
    <source>
        <dbReference type="ARBA" id="ARBA00022692"/>
    </source>
</evidence>
<dbReference type="Pfam" id="PF06808">
    <property type="entry name" value="DctM"/>
    <property type="match status" value="1"/>
</dbReference>
<feature type="transmembrane region" description="Helical" evidence="7">
    <location>
        <begin position="6"/>
        <end position="34"/>
    </location>
</feature>
<organism evidence="9 10">
    <name type="scientific">Sinorhizobium glycinis</name>
    <dbReference type="NCBI Taxonomy" id="1472378"/>
    <lineage>
        <taxon>Bacteria</taxon>
        <taxon>Pseudomonadati</taxon>
        <taxon>Pseudomonadota</taxon>
        <taxon>Alphaproteobacteria</taxon>
        <taxon>Hyphomicrobiales</taxon>
        <taxon>Rhizobiaceae</taxon>
        <taxon>Sinorhizobium/Ensifer group</taxon>
        <taxon>Sinorhizobium</taxon>
    </lineage>
</organism>
<evidence type="ECO:0000256" key="2">
    <source>
        <dbReference type="ARBA" id="ARBA00022475"/>
    </source>
</evidence>
<name>A0A178XNE3_9HYPH</name>
<proteinExistence type="inferred from homology"/>
<comment type="caution">
    <text evidence="9">The sequence shown here is derived from an EMBL/GenBank/DDBJ whole genome shotgun (WGS) entry which is preliminary data.</text>
</comment>
<feature type="domain" description="TRAP C4-dicarboxylate transport system permease DctM subunit" evidence="8">
    <location>
        <begin position="8"/>
        <end position="415"/>
    </location>
</feature>
<evidence type="ECO:0000259" key="8">
    <source>
        <dbReference type="Pfam" id="PF06808"/>
    </source>
</evidence>
<dbReference type="GO" id="GO:0022857">
    <property type="term" value="F:transmembrane transporter activity"/>
    <property type="evidence" value="ECO:0007669"/>
    <property type="project" value="UniProtKB-UniRule"/>
</dbReference>
<dbReference type="PIRSF" id="PIRSF006066">
    <property type="entry name" value="HI0050"/>
    <property type="match status" value="1"/>
</dbReference>
<feature type="transmembrane region" description="Helical" evidence="7">
    <location>
        <begin position="398"/>
        <end position="421"/>
    </location>
</feature>
<comment type="subcellular location">
    <subcellularLocation>
        <location evidence="1 7">Cell inner membrane</location>
        <topology evidence="1 7">Multi-pass membrane protein</topology>
    </subcellularLocation>
</comment>
<comment type="subunit">
    <text evidence="7">The complex comprises the extracytoplasmic solute receptor protein and the two transmembrane proteins.</text>
</comment>
<dbReference type="STRING" id="1472378.AU381_20005"/>
<dbReference type="InterPro" id="IPR010656">
    <property type="entry name" value="DctM"/>
</dbReference>
<dbReference type="RefSeq" id="WP_064243985.1">
    <property type="nucleotide sequence ID" value="NZ_LPUX01000064.1"/>
</dbReference>
<keyword evidence="4 7" id="KW-0812">Transmembrane</keyword>
<evidence type="ECO:0000256" key="3">
    <source>
        <dbReference type="ARBA" id="ARBA00022519"/>
    </source>
</evidence>
<evidence type="ECO:0000256" key="1">
    <source>
        <dbReference type="ARBA" id="ARBA00004429"/>
    </source>
</evidence>
<feature type="transmembrane region" description="Helical" evidence="7">
    <location>
        <begin position="54"/>
        <end position="75"/>
    </location>
</feature>
<gene>
    <name evidence="9" type="ORF">AU381_20005</name>
</gene>
<feature type="transmembrane region" description="Helical" evidence="7">
    <location>
        <begin position="268"/>
        <end position="293"/>
    </location>
</feature>
<keyword evidence="7" id="KW-0813">Transport</keyword>
<dbReference type="InterPro" id="IPR004681">
    <property type="entry name" value="TRAP_DctM"/>
</dbReference>
<evidence type="ECO:0000313" key="9">
    <source>
        <dbReference type="EMBL" id="OAP36761.1"/>
    </source>
</evidence>
<evidence type="ECO:0000256" key="6">
    <source>
        <dbReference type="ARBA" id="ARBA00023136"/>
    </source>
</evidence>
<evidence type="ECO:0000313" key="10">
    <source>
        <dbReference type="Proteomes" id="UP000094025"/>
    </source>
</evidence>
<keyword evidence="6 7" id="KW-0472">Membrane</keyword>
<feature type="transmembrane region" description="Helical" evidence="7">
    <location>
        <begin position="212"/>
        <end position="234"/>
    </location>
</feature>
<dbReference type="EMBL" id="LPUX01000064">
    <property type="protein sequence ID" value="OAP36761.1"/>
    <property type="molecule type" value="Genomic_DNA"/>
</dbReference>
<dbReference type="PANTHER" id="PTHR33362">
    <property type="entry name" value="SIALIC ACID TRAP TRANSPORTER PERMEASE PROTEIN SIAT-RELATED"/>
    <property type="match status" value="1"/>
</dbReference>
<feature type="transmembrane region" description="Helical" evidence="7">
    <location>
        <begin position="170"/>
        <end position="192"/>
    </location>
</feature>
<evidence type="ECO:0000256" key="7">
    <source>
        <dbReference type="RuleBase" id="RU369079"/>
    </source>
</evidence>
<keyword evidence="3 7" id="KW-0997">Cell inner membrane</keyword>
<feature type="transmembrane region" description="Helical" evidence="7">
    <location>
        <begin position="240"/>
        <end position="256"/>
    </location>
</feature>